<reference evidence="3" key="1">
    <citation type="journal article" date="2019" name="Nat. Commun.">
        <title>The genome of broomcorn millet.</title>
        <authorList>
            <person name="Zou C."/>
            <person name="Miki D."/>
            <person name="Li D."/>
            <person name="Tang Q."/>
            <person name="Xiao L."/>
            <person name="Rajput S."/>
            <person name="Deng P."/>
            <person name="Jia W."/>
            <person name="Huang R."/>
            <person name="Zhang M."/>
            <person name="Sun Y."/>
            <person name="Hu J."/>
            <person name="Fu X."/>
            <person name="Schnable P.S."/>
            <person name="Li F."/>
            <person name="Zhang H."/>
            <person name="Feng B."/>
            <person name="Zhu X."/>
            <person name="Liu R."/>
            <person name="Schnable J.C."/>
            <person name="Zhu J.-K."/>
            <person name="Zhang H."/>
        </authorList>
    </citation>
    <scope>NUCLEOTIDE SEQUENCE [LARGE SCALE GENOMIC DNA]</scope>
</reference>
<comment type="caution">
    <text evidence="2">The sequence shown here is derived from an EMBL/GenBank/DDBJ whole genome shotgun (WGS) entry which is preliminary data.</text>
</comment>
<keyword evidence="3" id="KW-1185">Reference proteome</keyword>
<feature type="compositionally biased region" description="Pro residues" evidence="1">
    <location>
        <begin position="92"/>
        <end position="114"/>
    </location>
</feature>
<evidence type="ECO:0000256" key="1">
    <source>
        <dbReference type="SAM" id="MobiDB-lite"/>
    </source>
</evidence>
<gene>
    <name evidence="2" type="ORF">C2845_PM03G27840</name>
</gene>
<protein>
    <recommendedName>
        <fullName evidence="4">Retrotransposon gag domain-containing protein</fullName>
    </recommendedName>
</protein>
<dbReference type="AlphaFoldDB" id="A0A3L6TB89"/>
<accession>A0A3L6TB89</accession>
<name>A0A3L6TB89_PANMI</name>
<feature type="region of interest" description="Disordered" evidence="1">
    <location>
        <begin position="67"/>
        <end position="124"/>
    </location>
</feature>
<sequence length="191" mass="21107">MEALQKSIEDLTAMVTKMNTTVGALAPLVPSVSALAALPDSVSSLEKSVKDAGDRLQSVSVSVRRLEEGDFSSGSSIGGKQKNKTDDGLLGQPPPQPHFAPPPPQPHFAPPPPNQHHHRQEDRLEEDQFLLKPKMTFPLYDGVGDPLPWINRCELYFRGHNTPAHRKVWMASLHMTDAAQLWYYHLETVSG</sequence>
<dbReference type="OrthoDB" id="681229at2759"/>
<evidence type="ECO:0008006" key="4">
    <source>
        <dbReference type="Google" id="ProtNLM"/>
    </source>
</evidence>
<dbReference type="Proteomes" id="UP000275267">
    <property type="component" value="Unassembled WGS sequence"/>
</dbReference>
<evidence type="ECO:0000313" key="2">
    <source>
        <dbReference type="EMBL" id="RLN34430.1"/>
    </source>
</evidence>
<organism evidence="2 3">
    <name type="scientific">Panicum miliaceum</name>
    <name type="common">Proso millet</name>
    <name type="synonym">Broomcorn millet</name>
    <dbReference type="NCBI Taxonomy" id="4540"/>
    <lineage>
        <taxon>Eukaryota</taxon>
        <taxon>Viridiplantae</taxon>
        <taxon>Streptophyta</taxon>
        <taxon>Embryophyta</taxon>
        <taxon>Tracheophyta</taxon>
        <taxon>Spermatophyta</taxon>
        <taxon>Magnoliopsida</taxon>
        <taxon>Liliopsida</taxon>
        <taxon>Poales</taxon>
        <taxon>Poaceae</taxon>
        <taxon>PACMAD clade</taxon>
        <taxon>Panicoideae</taxon>
        <taxon>Panicodae</taxon>
        <taxon>Paniceae</taxon>
        <taxon>Panicinae</taxon>
        <taxon>Panicum</taxon>
        <taxon>Panicum sect. Panicum</taxon>
    </lineage>
</organism>
<evidence type="ECO:0000313" key="3">
    <source>
        <dbReference type="Proteomes" id="UP000275267"/>
    </source>
</evidence>
<proteinExistence type="predicted"/>
<dbReference type="EMBL" id="PQIB02000002">
    <property type="protein sequence ID" value="RLN34430.1"/>
    <property type="molecule type" value="Genomic_DNA"/>
</dbReference>